<proteinExistence type="predicted"/>
<dbReference type="STRING" id="857967.G0QKI0"/>
<dbReference type="PANTHER" id="PTHR11909">
    <property type="entry name" value="CASEIN KINASE-RELATED"/>
    <property type="match status" value="1"/>
</dbReference>
<dbReference type="Pfam" id="PF00069">
    <property type="entry name" value="Pkinase"/>
    <property type="match status" value="1"/>
</dbReference>
<dbReference type="FunFam" id="1.10.510.10:FF:000596">
    <property type="entry name" value="CK1 family protein kinase"/>
    <property type="match status" value="1"/>
</dbReference>
<dbReference type="RefSeq" id="XP_004039580.1">
    <property type="nucleotide sequence ID" value="XM_004039532.1"/>
</dbReference>
<gene>
    <name evidence="4" type="ORF">IMG5_018140</name>
</gene>
<dbReference type="InterPro" id="IPR050235">
    <property type="entry name" value="CK1_Ser-Thr_kinase"/>
</dbReference>
<dbReference type="EMBL" id="GL983164">
    <property type="protein sequence ID" value="EGR34276.1"/>
    <property type="molecule type" value="Genomic_DNA"/>
</dbReference>
<evidence type="ECO:0000256" key="2">
    <source>
        <dbReference type="ARBA" id="ARBA00023860"/>
    </source>
</evidence>
<evidence type="ECO:0000259" key="3">
    <source>
        <dbReference type="PROSITE" id="PS50011"/>
    </source>
</evidence>
<dbReference type="InterPro" id="IPR008271">
    <property type="entry name" value="Ser/Thr_kinase_AS"/>
</dbReference>
<dbReference type="SMART" id="SM00220">
    <property type="entry name" value="S_TKc"/>
    <property type="match status" value="1"/>
</dbReference>
<dbReference type="InParanoid" id="G0QKI0"/>
<dbReference type="Proteomes" id="UP000008983">
    <property type="component" value="Unassembled WGS sequence"/>
</dbReference>
<dbReference type="InterPro" id="IPR000719">
    <property type="entry name" value="Prot_kinase_dom"/>
</dbReference>
<organism evidence="4 5">
    <name type="scientific">Ichthyophthirius multifiliis</name>
    <name type="common">White spot disease agent</name>
    <name type="synonym">Ich</name>
    <dbReference type="NCBI Taxonomy" id="5932"/>
    <lineage>
        <taxon>Eukaryota</taxon>
        <taxon>Sar</taxon>
        <taxon>Alveolata</taxon>
        <taxon>Ciliophora</taxon>
        <taxon>Intramacronucleata</taxon>
        <taxon>Oligohymenophorea</taxon>
        <taxon>Hymenostomatida</taxon>
        <taxon>Ophryoglenina</taxon>
        <taxon>Ichthyophthirius</taxon>
    </lineage>
</organism>
<dbReference type="OMA" id="NIMINHS"/>
<dbReference type="InterPro" id="IPR011009">
    <property type="entry name" value="Kinase-like_dom_sf"/>
</dbReference>
<keyword evidence="5" id="KW-1185">Reference proteome</keyword>
<feature type="domain" description="Protein kinase" evidence="3">
    <location>
        <begin position="12"/>
        <end position="281"/>
    </location>
</feature>
<dbReference type="OrthoDB" id="10370032at2759"/>
<reference evidence="4 5" key="1">
    <citation type="submission" date="2011-07" db="EMBL/GenBank/DDBJ databases">
        <authorList>
            <person name="Coyne R."/>
            <person name="Brami D."/>
            <person name="Johnson J."/>
            <person name="Hostetler J."/>
            <person name="Hannick L."/>
            <person name="Clark T."/>
            <person name="Cassidy-Hanley D."/>
            <person name="Inman J."/>
        </authorList>
    </citation>
    <scope>NUCLEOTIDE SEQUENCE [LARGE SCALE GENOMIC DNA]</scope>
    <source>
        <strain evidence="4 5">G5</strain>
    </source>
</reference>
<dbReference type="EC" id="2.7.11.1" evidence="1"/>
<dbReference type="GO" id="GO:0004674">
    <property type="term" value="F:protein serine/threonine kinase activity"/>
    <property type="evidence" value="ECO:0007669"/>
    <property type="project" value="UniProtKB-EC"/>
</dbReference>
<dbReference type="AlphaFoldDB" id="G0QKI0"/>
<accession>G0QKI0</accession>
<protein>
    <recommendedName>
        <fullName evidence="2">Casein kinase I</fullName>
        <ecNumber evidence="1">2.7.11.1</ecNumber>
    </recommendedName>
</protein>
<dbReference type="eggNOG" id="KOG1164">
    <property type="taxonomic scope" value="Eukaryota"/>
</dbReference>
<dbReference type="PROSITE" id="PS50011">
    <property type="entry name" value="PROTEIN_KINASE_DOM"/>
    <property type="match status" value="1"/>
</dbReference>
<dbReference type="PROSITE" id="PS00108">
    <property type="entry name" value="PROTEIN_KINASE_ST"/>
    <property type="match status" value="1"/>
</dbReference>
<dbReference type="SUPFAM" id="SSF56112">
    <property type="entry name" value="Protein kinase-like (PK-like)"/>
    <property type="match status" value="1"/>
</dbReference>
<dbReference type="GeneID" id="14910468"/>
<dbReference type="GO" id="GO:0005524">
    <property type="term" value="F:ATP binding"/>
    <property type="evidence" value="ECO:0007669"/>
    <property type="project" value="InterPro"/>
</dbReference>
<name>G0QKI0_ICHMU</name>
<evidence type="ECO:0000313" key="4">
    <source>
        <dbReference type="EMBL" id="EGR34276.1"/>
    </source>
</evidence>
<dbReference type="Gene3D" id="1.10.510.10">
    <property type="entry name" value="Transferase(Phosphotransferase) domain 1"/>
    <property type="match status" value="1"/>
</dbReference>
<evidence type="ECO:0000256" key="1">
    <source>
        <dbReference type="ARBA" id="ARBA00012513"/>
    </source>
</evidence>
<sequence length="492" mass="57145">MTEIGLKIAQKYQVGQQFGQGSFGSIHIATNIETGEVVAVKMEDSKTKHPQLTFEAKIFKVLQGKLGIPTLYYCGQEGQKNVMVIDLLGPSLEDLFNLCQRKLSLKTVLLIVDQLISRIESFHNAGFIHRDIKPDNFLIGLGKKSNLIYIIDYGLGKRYLDSKTKQHIPYRENKNLTGTARYASLSAHLGIEQSRRDDMEAIGYVIVYLLKGSLPWQGIKAQNKQEKYNKIMEKKMQTPIEILAKGLPIEFSTYMNYCRSLRFDDKIDYLHLRKMFKELFYRNKYDWDYAYDWTLPIDNQPKSSWKNNKITINVNSQPVLNELNNQYQEIGDDGAPITLRLNQDIQDKGQAQLYKSEYVNQNNNQGLKSNYLQKLDKNMEENINDSNLPQLNEIKQNSYKAVEFQQEEIYSTAQKDNNYENYNYNYDPYDAISNVQQIPNNLLNFSNQNNLPYQGDDITPDAFKPTPQYIDENMNNYGETDNNYSHIQDYRN</sequence>
<evidence type="ECO:0000313" key="5">
    <source>
        <dbReference type="Proteomes" id="UP000008983"/>
    </source>
</evidence>